<dbReference type="RefSeq" id="WP_006556490.1">
    <property type="nucleotide sequence ID" value="NZ_CAUBPY010000002.1"/>
</dbReference>
<reference evidence="1 2" key="1">
    <citation type="submission" date="2019-09" db="EMBL/GenBank/DDBJ databases">
        <title>Draft genome sequence of 3 type strains from the CCUG.</title>
        <authorList>
            <person name="Pineiro-Iglesias B."/>
            <person name="Tunovic T."/>
            <person name="Unosson C."/>
            <person name="Inganas E."/>
            <person name="Ohlen M."/>
            <person name="Cardew S."/>
            <person name="Jensie-Markopoulos S."/>
            <person name="Salva-Serra F."/>
            <person name="Jaen-Luchoro D."/>
            <person name="Karlsson R."/>
            <person name="Svensson-Stadler L."/>
            <person name="Chun J."/>
            <person name="Moore E."/>
        </authorList>
    </citation>
    <scope>NUCLEOTIDE SEQUENCE [LARGE SCALE GENOMIC DNA]</scope>
    <source>
        <strain evidence="1 2">CCUG 65427</strain>
    </source>
</reference>
<protein>
    <submittedName>
        <fullName evidence="1">Uncharacterized protein</fullName>
    </submittedName>
</protein>
<accession>A0A833CAJ7</accession>
<proteinExistence type="predicted"/>
<name>A0A833CAJ7_9FIRM</name>
<organism evidence="1 2">
    <name type="scientific">Veillonella seminalis</name>
    <dbReference type="NCBI Taxonomy" id="1502943"/>
    <lineage>
        <taxon>Bacteria</taxon>
        <taxon>Bacillati</taxon>
        <taxon>Bacillota</taxon>
        <taxon>Negativicutes</taxon>
        <taxon>Veillonellales</taxon>
        <taxon>Veillonellaceae</taxon>
        <taxon>Veillonella</taxon>
    </lineage>
</organism>
<dbReference type="EMBL" id="WBKH01000007">
    <property type="protein sequence ID" value="KAB1477805.1"/>
    <property type="molecule type" value="Genomic_DNA"/>
</dbReference>
<evidence type="ECO:0000313" key="2">
    <source>
        <dbReference type="Proteomes" id="UP000434554"/>
    </source>
</evidence>
<gene>
    <name evidence="1" type="ORF">F8R14_06845</name>
</gene>
<dbReference type="AlphaFoldDB" id="A0A833CAJ7"/>
<comment type="caution">
    <text evidence="1">The sequence shown here is derived from an EMBL/GenBank/DDBJ whole genome shotgun (WGS) entry which is preliminary data.</text>
</comment>
<evidence type="ECO:0000313" key="1">
    <source>
        <dbReference type="EMBL" id="KAB1477805.1"/>
    </source>
</evidence>
<dbReference type="GeneID" id="83054889"/>
<dbReference type="Proteomes" id="UP000434554">
    <property type="component" value="Unassembled WGS sequence"/>
</dbReference>
<sequence>MMKSNKWGGKRAGAGRKKSLFDRKGRTFRLTDAEFLEVKPLIDAIRKRTEAAALAAKIK</sequence>